<evidence type="ECO:0000313" key="1">
    <source>
        <dbReference type="EMBL" id="MTI26251.1"/>
    </source>
</evidence>
<comment type="caution">
    <text evidence="1">The sequence shown here is derived from an EMBL/GenBank/DDBJ whole genome shotgun (WGS) entry which is preliminary data.</text>
</comment>
<protein>
    <submittedName>
        <fullName evidence="1">Uncharacterized protein</fullName>
    </submittedName>
</protein>
<dbReference type="Proteomes" id="UP000798808">
    <property type="component" value="Unassembled WGS sequence"/>
</dbReference>
<feature type="non-terminal residue" evidence="1">
    <location>
        <position position="118"/>
    </location>
</feature>
<sequence length="118" mass="13520">MTLRILENESGRLFPHGTLDIFSSIQTAYGLLICYRKKANQAALLHIDENLNLLDAVDLPVIDDMPQDANFHITGDDQRAFMLNTEIRFEKRFIKDSINYVIVEFRPSWYAITIGDSG</sequence>
<keyword evidence="2" id="KW-1185">Reference proteome</keyword>
<name>A0ABW9RQF9_9BACT</name>
<dbReference type="RefSeq" id="WP_155173220.1">
    <property type="nucleotide sequence ID" value="NZ_SMLW01000572.1"/>
</dbReference>
<organism evidence="1 2">
    <name type="scientific">Fulvivirga kasyanovii</name>
    <dbReference type="NCBI Taxonomy" id="396812"/>
    <lineage>
        <taxon>Bacteria</taxon>
        <taxon>Pseudomonadati</taxon>
        <taxon>Bacteroidota</taxon>
        <taxon>Cytophagia</taxon>
        <taxon>Cytophagales</taxon>
        <taxon>Fulvivirgaceae</taxon>
        <taxon>Fulvivirga</taxon>
    </lineage>
</organism>
<dbReference type="EMBL" id="SMLW01000572">
    <property type="protein sequence ID" value="MTI26251.1"/>
    <property type="molecule type" value="Genomic_DNA"/>
</dbReference>
<gene>
    <name evidence="1" type="ORF">E1163_14935</name>
</gene>
<evidence type="ECO:0000313" key="2">
    <source>
        <dbReference type="Proteomes" id="UP000798808"/>
    </source>
</evidence>
<proteinExistence type="predicted"/>
<reference evidence="1 2" key="1">
    <citation type="submission" date="2019-02" db="EMBL/GenBank/DDBJ databases">
        <authorList>
            <person name="Goldberg S.R."/>
            <person name="Haltli B.A."/>
            <person name="Correa H."/>
            <person name="Russell K.G."/>
        </authorList>
    </citation>
    <scope>NUCLEOTIDE SEQUENCE [LARGE SCALE GENOMIC DNA]</scope>
    <source>
        <strain evidence="1 2">JCM 16186</strain>
    </source>
</reference>
<accession>A0ABW9RQF9</accession>